<evidence type="ECO:0000313" key="5">
    <source>
        <dbReference type="EMBL" id="TXJ45189.1"/>
    </source>
</evidence>
<comment type="cofactor">
    <cofactor evidence="3">
        <name>a divalent metal cation</name>
        <dbReference type="ChEBI" id="CHEBI:60240"/>
    </cofactor>
    <text evidence="3">Binds 2 divalent metal cations per subunit.</text>
</comment>
<dbReference type="GO" id="GO:0016787">
    <property type="term" value="F:hydrolase activity"/>
    <property type="evidence" value="ECO:0007669"/>
    <property type="project" value="UniProtKB-KW"/>
</dbReference>
<dbReference type="Pfam" id="PF02126">
    <property type="entry name" value="PTE"/>
    <property type="match status" value="1"/>
</dbReference>
<evidence type="ECO:0000256" key="3">
    <source>
        <dbReference type="PIRSR" id="PIRSR601559-52"/>
    </source>
</evidence>
<reference evidence="5 6" key="1">
    <citation type="journal article" date="1992" name="Lakartidningen">
        <title>[Penicillin V and not amoxicillin is the first choice preparation in acute otitis].</title>
        <authorList>
            <person name="Kamme C."/>
            <person name="Lundgren K."/>
            <person name="Prellner K."/>
        </authorList>
    </citation>
    <scope>NUCLEOTIDE SEQUENCE [LARGE SCALE GENOMIC DNA]</scope>
    <source>
        <strain evidence="5 6">PC5538III-hc</strain>
    </source>
</reference>
<dbReference type="PANTHER" id="PTHR10819">
    <property type="entry name" value="PHOSPHOTRIESTERASE-RELATED"/>
    <property type="match status" value="1"/>
</dbReference>
<dbReference type="Gene3D" id="3.20.20.140">
    <property type="entry name" value="Metal-dependent hydrolases"/>
    <property type="match status" value="1"/>
</dbReference>
<protein>
    <submittedName>
        <fullName evidence="5">Phosphotriesterase-related protein</fullName>
    </submittedName>
</protein>
<organism evidence="5 6">
    <name type="scientific">Brachyspira pilosicoli</name>
    <name type="common">Serpulina pilosicoli</name>
    <dbReference type="NCBI Taxonomy" id="52584"/>
    <lineage>
        <taxon>Bacteria</taxon>
        <taxon>Pseudomonadati</taxon>
        <taxon>Spirochaetota</taxon>
        <taxon>Spirochaetia</taxon>
        <taxon>Brachyspirales</taxon>
        <taxon>Brachyspiraceae</taxon>
        <taxon>Brachyspira</taxon>
    </lineage>
</organism>
<feature type="binding site" evidence="3">
    <location>
        <position position="240"/>
    </location>
    <ligand>
        <name>a divalent metal cation</name>
        <dbReference type="ChEBI" id="CHEBI:60240"/>
        <label>1</label>
    </ligand>
</feature>
<evidence type="ECO:0000256" key="2">
    <source>
        <dbReference type="ARBA" id="ARBA00022801"/>
    </source>
</evidence>
<dbReference type="PROSITE" id="PS51347">
    <property type="entry name" value="PHOSPHOTRIESTERASE_2"/>
    <property type="match status" value="1"/>
</dbReference>
<comment type="similarity">
    <text evidence="4">Belongs to the metallo-dependent hydrolases superfamily. Phosphotriesterase family.</text>
</comment>
<dbReference type="OrthoDB" id="105927at2"/>
<accession>A0A5C8F6Q3</accession>
<gene>
    <name evidence="5" type="ORF">EPJ72_02955</name>
</gene>
<keyword evidence="2" id="KW-0378">Hydrolase</keyword>
<feature type="binding site" evidence="3">
    <location>
        <position position="9"/>
    </location>
    <ligand>
        <name>a divalent metal cation</name>
        <dbReference type="ChEBI" id="CHEBI:60240"/>
        <label>1</label>
    </ligand>
</feature>
<feature type="binding site" evidence="3">
    <location>
        <position position="11"/>
    </location>
    <ligand>
        <name>a divalent metal cation</name>
        <dbReference type="ChEBI" id="CHEBI:60240"/>
        <label>1</label>
    </ligand>
</feature>
<comment type="caution">
    <text evidence="4">Lacks conserved residue(s) required for the propagation of feature annotation.</text>
</comment>
<evidence type="ECO:0000313" key="6">
    <source>
        <dbReference type="Proteomes" id="UP000323176"/>
    </source>
</evidence>
<dbReference type="InterPro" id="IPR001559">
    <property type="entry name" value="Phosphotriesterase"/>
</dbReference>
<evidence type="ECO:0000256" key="4">
    <source>
        <dbReference type="PROSITE-ProRule" id="PRU00679"/>
    </source>
</evidence>
<keyword evidence="1 3" id="KW-0479">Metal-binding</keyword>
<evidence type="ECO:0000256" key="1">
    <source>
        <dbReference type="ARBA" id="ARBA00022723"/>
    </source>
</evidence>
<feature type="binding site" evidence="3">
    <location>
        <position position="122"/>
    </location>
    <ligand>
        <name>a divalent metal cation</name>
        <dbReference type="ChEBI" id="CHEBI:60240"/>
        <label>1</label>
    </ligand>
</feature>
<dbReference type="SUPFAM" id="SSF51556">
    <property type="entry name" value="Metallo-dependent hydrolases"/>
    <property type="match status" value="1"/>
</dbReference>
<comment type="caution">
    <text evidence="5">The sequence shown here is derived from an EMBL/GenBank/DDBJ whole genome shotgun (WGS) entry which is preliminary data.</text>
</comment>
<dbReference type="Proteomes" id="UP000323176">
    <property type="component" value="Unassembled WGS sequence"/>
</dbReference>
<feature type="binding site" evidence="3">
    <location>
        <position position="155"/>
    </location>
    <ligand>
        <name>a divalent metal cation</name>
        <dbReference type="ChEBI" id="CHEBI:60240"/>
        <label>2</label>
    </ligand>
</feature>
<proteinExistence type="inferred from homology"/>
<name>A0A5C8F6Q3_BRAPL</name>
<dbReference type="PIRSF" id="PIRSF016839">
    <property type="entry name" value="PhP"/>
    <property type="match status" value="1"/>
</dbReference>
<dbReference type="InterPro" id="IPR032466">
    <property type="entry name" value="Metal_Hydrolase"/>
</dbReference>
<dbReference type="EMBL" id="SAXY01000019">
    <property type="protein sequence ID" value="TXJ45189.1"/>
    <property type="molecule type" value="Genomic_DNA"/>
</dbReference>
<sequence length="290" mass="32929">MFKDITYMHEHITIDLSKEKNNIDCKLDLFEDSKNEFLEIKNLGVSRIVDVSNIGIGRDVNYVMRMEKETGIDIYMSTGYYKDPFLPNYVSESSIDYLANIMINDIEKGIDNSSKKASFIGEIGTGFDVVTENEKKVFIASTLAQKETGVFITTHTSLGKLGHEQLDILKENGANLEHVILGHTDLANDLDYIKSLLDRGVYIAFDTIGKISYLPEETRVRFIKELCDNNWEDKLILSVDITRRSHLKVNGGIGYAYLIKEFVPRLLEAGIEEHKINKLLVENPKKILGL</sequence>
<feature type="binding site" evidence="3">
    <location>
        <position position="183"/>
    </location>
    <ligand>
        <name>a divalent metal cation</name>
        <dbReference type="ChEBI" id="CHEBI:60240"/>
        <label>2</label>
    </ligand>
</feature>
<feature type="binding site" evidence="3">
    <location>
        <position position="122"/>
    </location>
    <ligand>
        <name>a divalent metal cation</name>
        <dbReference type="ChEBI" id="CHEBI:60240"/>
        <label>2</label>
    </ligand>
</feature>
<dbReference type="AlphaFoldDB" id="A0A5C8F6Q3"/>
<dbReference type="GO" id="GO:0008270">
    <property type="term" value="F:zinc ion binding"/>
    <property type="evidence" value="ECO:0007669"/>
    <property type="project" value="InterPro"/>
</dbReference>
<dbReference type="PANTHER" id="PTHR10819:SF3">
    <property type="entry name" value="PHOSPHOTRIESTERASE-RELATED PROTEIN"/>
    <property type="match status" value="1"/>
</dbReference>